<dbReference type="AlphaFoldDB" id="A0A7W5C640"/>
<keyword evidence="3 4" id="KW-0326">Glycosidase</keyword>
<dbReference type="PROSITE" id="PS00719">
    <property type="entry name" value="GLYCOSYL_HYDROL_F2_1"/>
    <property type="match status" value="1"/>
</dbReference>
<evidence type="ECO:0000256" key="1">
    <source>
        <dbReference type="ARBA" id="ARBA00007401"/>
    </source>
</evidence>
<dbReference type="Gene3D" id="3.20.20.80">
    <property type="entry name" value="Glycosidases"/>
    <property type="match status" value="1"/>
</dbReference>
<dbReference type="SUPFAM" id="SSF49785">
    <property type="entry name" value="Galactose-binding domain-like"/>
    <property type="match status" value="1"/>
</dbReference>
<feature type="domain" description="Glycoside hydrolase family 2 catalytic" evidence="6">
    <location>
        <begin position="263"/>
        <end position="559"/>
    </location>
</feature>
<dbReference type="InterPro" id="IPR006103">
    <property type="entry name" value="Glyco_hydro_2_cat"/>
</dbReference>
<evidence type="ECO:0000259" key="7">
    <source>
        <dbReference type="Pfam" id="PF02837"/>
    </source>
</evidence>
<feature type="domain" description="Glycosyl hydrolases family 2 sugar binding" evidence="7">
    <location>
        <begin position="14"/>
        <end position="150"/>
    </location>
</feature>
<dbReference type="InterPro" id="IPR006104">
    <property type="entry name" value="Glyco_hydro_2_N"/>
</dbReference>
<dbReference type="Gene3D" id="2.60.40.10">
    <property type="entry name" value="Immunoglobulins"/>
    <property type="match status" value="1"/>
</dbReference>
<dbReference type="InterPro" id="IPR051913">
    <property type="entry name" value="GH2_Domain-Containing"/>
</dbReference>
<organism evidence="8 9">
    <name type="scientific">Paenibacillus endophyticus</name>
    <dbReference type="NCBI Taxonomy" id="1294268"/>
    <lineage>
        <taxon>Bacteria</taxon>
        <taxon>Bacillati</taxon>
        <taxon>Bacillota</taxon>
        <taxon>Bacilli</taxon>
        <taxon>Bacillales</taxon>
        <taxon>Paenibacillaceae</taxon>
        <taxon>Paenibacillus</taxon>
    </lineage>
</organism>
<gene>
    <name evidence="8" type="ORF">FHS16_001437</name>
</gene>
<comment type="similarity">
    <text evidence="1 4">Belongs to the glycosyl hydrolase 2 family.</text>
</comment>
<feature type="domain" description="Glycoside hydrolase family 2 immunoglobulin-like beta-sandwich" evidence="5">
    <location>
        <begin position="157"/>
        <end position="259"/>
    </location>
</feature>
<protein>
    <submittedName>
        <fullName evidence="8">Beta-glucuronidase</fullName>
        <ecNumber evidence="8">3.2.1.31</ecNumber>
    </submittedName>
</protein>
<dbReference type="PANTHER" id="PTHR42732">
    <property type="entry name" value="BETA-GALACTOSIDASE"/>
    <property type="match status" value="1"/>
</dbReference>
<dbReference type="EC" id="3.2.1.31" evidence="8"/>
<keyword evidence="9" id="KW-1185">Reference proteome</keyword>
<dbReference type="Pfam" id="PF02837">
    <property type="entry name" value="Glyco_hydro_2_N"/>
    <property type="match status" value="1"/>
</dbReference>
<dbReference type="SUPFAM" id="SSF51445">
    <property type="entry name" value="(Trans)glycosidases"/>
    <property type="match status" value="1"/>
</dbReference>
<dbReference type="InterPro" id="IPR036156">
    <property type="entry name" value="Beta-gal/glucu_dom_sf"/>
</dbReference>
<evidence type="ECO:0000313" key="9">
    <source>
        <dbReference type="Proteomes" id="UP000518605"/>
    </source>
</evidence>
<dbReference type="GO" id="GO:0005975">
    <property type="term" value="P:carbohydrate metabolic process"/>
    <property type="evidence" value="ECO:0007669"/>
    <property type="project" value="InterPro"/>
</dbReference>
<evidence type="ECO:0000259" key="6">
    <source>
        <dbReference type="Pfam" id="PF02836"/>
    </source>
</evidence>
<reference evidence="8 9" key="1">
    <citation type="submission" date="2020-08" db="EMBL/GenBank/DDBJ databases">
        <title>Genomic Encyclopedia of Type Strains, Phase III (KMG-III): the genomes of soil and plant-associated and newly described type strains.</title>
        <authorList>
            <person name="Whitman W."/>
        </authorList>
    </citation>
    <scope>NUCLEOTIDE SEQUENCE [LARGE SCALE GENOMIC DNA]</scope>
    <source>
        <strain evidence="8 9">CECT 8234</strain>
    </source>
</reference>
<evidence type="ECO:0000256" key="3">
    <source>
        <dbReference type="ARBA" id="ARBA00023295"/>
    </source>
</evidence>
<dbReference type="GO" id="GO:0004566">
    <property type="term" value="F:beta-glucuronidase activity"/>
    <property type="evidence" value="ECO:0007669"/>
    <property type="project" value="UniProtKB-EC"/>
</dbReference>
<comment type="caution">
    <text evidence="8">The sequence shown here is derived from an EMBL/GenBank/DDBJ whole genome shotgun (WGS) entry which is preliminary data.</text>
</comment>
<dbReference type="SUPFAM" id="SSF49303">
    <property type="entry name" value="beta-Galactosidase/glucuronidase domain"/>
    <property type="match status" value="1"/>
</dbReference>
<name>A0A7W5C640_9BACL</name>
<dbReference type="Pfam" id="PF02836">
    <property type="entry name" value="Glyco_hydro_2_C"/>
    <property type="match status" value="1"/>
</dbReference>
<proteinExistence type="inferred from homology"/>
<dbReference type="PANTHER" id="PTHR42732:SF1">
    <property type="entry name" value="BETA-MANNOSIDASE"/>
    <property type="match status" value="1"/>
</dbReference>
<evidence type="ECO:0000256" key="2">
    <source>
        <dbReference type="ARBA" id="ARBA00022801"/>
    </source>
</evidence>
<keyword evidence="2 4" id="KW-0378">Hydrolase</keyword>
<dbReference type="InterPro" id="IPR013783">
    <property type="entry name" value="Ig-like_fold"/>
</dbReference>
<dbReference type="Gene3D" id="2.60.120.260">
    <property type="entry name" value="Galactose-binding domain-like"/>
    <property type="match status" value="1"/>
</dbReference>
<dbReference type="InterPro" id="IPR008979">
    <property type="entry name" value="Galactose-bd-like_sf"/>
</dbReference>
<dbReference type="InterPro" id="IPR023230">
    <property type="entry name" value="Glyco_hydro_2_CS"/>
</dbReference>
<accession>A0A7W5C640</accession>
<dbReference type="Proteomes" id="UP000518605">
    <property type="component" value="Unassembled WGS sequence"/>
</dbReference>
<dbReference type="EMBL" id="JACHXW010000003">
    <property type="protein sequence ID" value="MBB3151394.1"/>
    <property type="molecule type" value="Genomic_DNA"/>
</dbReference>
<dbReference type="InterPro" id="IPR006102">
    <property type="entry name" value="Ig-like_GH2"/>
</dbReference>
<sequence length="563" mass="64406">MTRLFQTNEHREVHSLDGSWDFAIIGEGEPNLGRLSYSNTLIVPGCWEMHPDFLTYRGRGAYRKRISLKKKTSLRFVFKGVSHTAHVYLDGQILAEHYNAYTAFDAIAIDVEPGDHELTVIADNRFGPDSALHIPNDYYTYGGINRPVAMEQLDELYIERIAFTPIWENGKWKARIQGFVRHLREGGHPYRLQIELCGRKLQLDICSPIEAGITRMEGTFDFNEAEAWSQESPVLYELKSQLVVDDAVVDDLIERVGFRVVTTEKGKIQLNGKDIVFKGVNRHEDHPMVGSALPLQLMALDADLITNMGCNSVRTSHYPNDERFLDLCDERGILVWEENHARGLSLSQMQNPNFHWQCKQVNREMVEQHYNHPSIVIWAILNECASNTPEGREMYKEQLEQIRGLDASRPLTFASHHRDKELCFDLADIVSFNLYPGWYGDEDPGELCDLARDWADASGGSGKPMIMSEFGGDGYYGHRDASRVRGTEERQSDIIEANLSAYTSRGHISGMFIWQYCDCRVTEGTDWLITRAGTQNSKGIVDRYRRPKLAYATVQKYFNREME</sequence>
<dbReference type="RefSeq" id="WP_183560300.1">
    <property type="nucleotide sequence ID" value="NZ_CBCSLB010000002.1"/>
</dbReference>
<dbReference type="Pfam" id="PF00703">
    <property type="entry name" value="Glyco_hydro_2"/>
    <property type="match status" value="1"/>
</dbReference>
<dbReference type="InterPro" id="IPR006101">
    <property type="entry name" value="Glyco_hydro_2"/>
</dbReference>
<evidence type="ECO:0000259" key="5">
    <source>
        <dbReference type="Pfam" id="PF00703"/>
    </source>
</evidence>
<evidence type="ECO:0000313" key="8">
    <source>
        <dbReference type="EMBL" id="MBB3151394.1"/>
    </source>
</evidence>
<dbReference type="InterPro" id="IPR017853">
    <property type="entry name" value="GH"/>
</dbReference>
<evidence type="ECO:0000256" key="4">
    <source>
        <dbReference type="RuleBase" id="RU361154"/>
    </source>
</evidence>
<dbReference type="PRINTS" id="PR00132">
    <property type="entry name" value="GLHYDRLASE2"/>
</dbReference>